<evidence type="ECO:0000313" key="2">
    <source>
        <dbReference type="Proteomes" id="UP000006173"/>
    </source>
</evidence>
<proteinExistence type="predicted"/>
<protein>
    <submittedName>
        <fullName evidence="1">Uncharacterized protein</fullName>
    </submittedName>
</protein>
<sequence>MRNSAVSSASARASAWKNNSVLASSIRYSFARGSRMTAAGAGADLDLLMPSAPAAYAPIRPAWLLSNVAREFMMCRC</sequence>
<organism evidence="1 2">
    <name type="scientific">Bifidobacterium bifidum BGN4</name>
    <dbReference type="NCBI Taxonomy" id="484020"/>
    <lineage>
        <taxon>Bacteria</taxon>
        <taxon>Bacillati</taxon>
        <taxon>Actinomycetota</taxon>
        <taxon>Actinomycetes</taxon>
        <taxon>Bifidobacteriales</taxon>
        <taxon>Bifidobacteriaceae</taxon>
        <taxon>Bifidobacterium</taxon>
    </lineage>
</organism>
<name>I3WK76_BIFBI</name>
<dbReference type="KEGG" id="bbf:BBB_1699"/>
<accession>I3WK76</accession>
<dbReference type="Proteomes" id="UP000006173">
    <property type="component" value="Chromosome"/>
</dbReference>
<gene>
    <name evidence="1" type="ORF">BBB_1699</name>
</gene>
<dbReference type="AlphaFoldDB" id="I3WK76"/>
<dbReference type="EMBL" id="CP001361">
    <property type="protein sequence ID" value="AFL05289.1"/>
    <property type="molecule type" value="Genomic_DNA"/>
</dbReference>
<reference evidence="1 2" key="1">
    <citation type="journal article" date="2012" name="J. Bacteriol.">
        <title>Complete Genome Sequence of the Probiotic Bacterium Bifidobacterium bifidum Strain BGN4.</title>
        <authorList>
            <person name="Yu D.S."/>
            <person name="Jeong H."/>
            <person name="Lee D.H."/>
            <person name="Kwon S.K."/>
            <person name="Song J.Y."/>
            <person name="Kim B.K."/>
            <person name="Park M.S."/>
            <person name="Ji G.E."/>
            <person name="Oh T.K."/>
            <person name="Kim J.F."/>
        </authorList>
    </citation>
    <scope>NUCLEOTIDE SEQUENCE [LARGE SCALE GENOMIC DNA]</scope>
    <source>
        <strain evidence="1 2">BGN4</strain>
    </source>
</reference>
<evidence type="ECO:0000313" key="1">
    <source>
        <dbReference type="EMBL" id="AFL05289.1"/>
    </source>
</evidence>
<dbReference type="HOGENOM" id="CLU_2631039_0_0_11"/>